<protein>
    <submittedName>
        <fullName evidence="4">Ubiquitin-like domain-containing protein</fullName>
    </submittedName>
</protein>
<evidence type="ECO:0000256" key="1">
    <source>
        <dbReference type="SAM" id="MobiDB-lite"/>
    </source>
</evidence>
<feature type="region of interest" description="Disordered" evidence="1">
    <location>
        <begin position="150"/>
        <end position="170"/>
    </location>
</feature>
<reference evidence="2" key="1">
    <citation type="submission" date="2022-10" db="EMBL/GenBank/DDBJ databases">
        <authorList>
            <person name="Chen Y."/>
            <person name="Dougan E. K."/>
            <person name="Chan C."/>
            <person name="Rhodes N."/>
            <person name="Thang M."/>
        </authorList>
    </citation>
    <scope>NUCLEOTIDE SEQUENCE</scope>
</reference>
<evidence type="ECO:0000313" key="4">
    <source>
        <dbReference type="EMBL" id="CAL4782148.1"/>
    </source>
</evidence>
<dbReference type="EMBL" id="CAMXCT020002001">
    <property type="protein sequence ID" value="CAL1148211.1"/>
    <property type="molecule type" value="Genomic_DNA"/>
</dbReference>
<organism evidence="2">
    <name type="scientific">Cladocopium goreaui</name>
    <dbReference type="NCBI Taxonomy" id="2562237"/>
    <lineage>
        <taxon>Eukaryota</taxon>
        <taxon>Sar</taxon>
        <taxon>Alveolata</taxon>
        <taxon>Dinophyceae</taxon>
        <taxon>Suessiales</taxon>
        <taxon>Symbiodiniaceae</taxon>
        <taxon>Cladocopium</taxon>
    </lineage>
</organism>
<evidence type="ECO:0000313" key="3">
    <source>
        <dbReference type="EMBL" id="CAL1148211.1"/>
    </source>
</evidence>
<dbReference type="AlphaFoldDB" id="A0A9P1G0D2"/>
<comment type="caution">
    <text evidence="2">The sequence shown here is derived from an EMBL/GenBank/DDBJ whole genome shotgun (WGS) entry which is preliminary data.</text>
</comment>
<feature type="compositionally biased region" description="Polar residues" evidence="1">
    <location>
        <begin position="150"/>
        <end position="168"/>
    </location>
</feature>
<sequence>MSVMDKVMDNEPSENHDFLKTVDRLVKLKAENPKIRLSGPNPLRETIVVSEEEKVGMRGPKRKFLELSKYEQRFGPAPPGQIKTISFKGQKIRGVDVINEEDEGVYEYIEETSKMLGRHTELNEPDLDVGGTENFYMAALQQINAGAASSSGQAVTIPTSQGPTSSGKSRIEDAAKGEAGAGNLDEETCLTLCNLYLTLTIYI</sequence>
<accession>A0A9P1G0D2</accession>
<dbReference type="EMBL" id="CAMXCT030002001">
    <property type="protein sequence ID" value="CAL4782148.1"/>
    <property type="molecule type" value="Genomic_DNA"/>
</dbReference>
<name>A0A9P1G0D2_9DINO</name>
<dbReference type="Proteomes" id="UP001152797">
    <property type="component" value="Unassembled WGS sequence"/>
</dbReference>
<evidence type="ECO:0000313" key="5">
    <source>
        <dbReference type="Proteomes" id="UP001152797"/>
    </source>
</evidence>
<proteinExistence type="predicted"/>
<keyword evidence="5" id="KW-1185">Reference proteome</keyword>
<evidence type="ECO:0000313" key="2">
    <source>
        <dbReference type="EMBL" id="CAI3994836.1"/>
    </source>
</evidence>
<reference evidence="3" key="2">
    <citation type="submission" date="2024-04" db="EMBL/GenBank/DDBJ databases">
        <authorList>
            <person name="Chen Y."/>
            <person name="Shah S."/>
            <person name="Dougan E. K."/>
            <person name="Thang M."/>
            <person name="Chan C."/>
        </authorList>
    </citation>
    <scope>NUCLEOTIDE SEQUENCE [LARGE SCALE GENOMIC DNA]</scope>
</reference>
<dbReference type="EMBL" id="CAMXCT010002001">
    <property type="protein sequence ID" value="CAI3994836.1"/>
    <property type="molecule type" value="Genomic_DNA"/>
</dbReference>
<gene>
    <name evidence="2" type="ORF">C1SCF055_LOCUS21452</name>
</gene>